<dbReference type="PANTHER" id="PTHR46193:SF18">
    <property type="entry name" value="HEXITOL PHOSPHATASE B"/>
    <property type="match status" value="1"/>
</dbReference>
<sequence>MKIKGYFLNLSEVAQMSNFEQYSGALFDLHGVIADTSKYHLQAWHQLATELGVEWTSTLAQSVVGMSRSDAVTAILHAGNLERQYSVQQQTALGDHKNEMYLKLIAHMSPADILPGVIDFLNDLQQHHFGIVLASASVNAPLEIQRMALESYFPLIVDPATLAHNKPAPDIYQQAAAMLNRSPQQCLGFEDSQTGLAALNAAGVISIGIGEEAEIATAQVKLPNTSALSLANIAQMIG</sequence>
<dbReference type="GO" id="GO:0000287">
    <property type="term" value="F:magnesium ion binding"/>
    <property type="evidence" value="ECO:0007669"/>
    <property type="project" value="InterPro"/>
</dbReference>
<feature type="binding site" evidence="5">
    <location>
        <position position="166"/>
    </location>
    <ligand>
        <name>substrate</name>
    </ligand>
</feature>
<feature type="binding site" evidence="6">
    <location>
        <position position="191"/>
    </location>
    <ligand>
        <name>Mg(2+)</name>
        <dbReference type="ChEBI" id="CHEBI:18420"/>
    </ligand>
</feature>
<evidence type="ECO:0000256" key="4">
    <source>
        <dbReference type="ARBA" id="ARBA00023277"/>
    </source>
</evidence>
<dbReference type="NCBIfam" id="TIGR01509">
    <property type="entry name" value="HAD-SF-IA-v3"/>
    <property type="match status" value="1"/>
</dbReference>
<comment type="caution">
    <text evidence="8">The sequence shown here is derived from an EMBL/GenBank/DDBJ whole genome shotgun (WGS) entry which is preliminary data.</text>
</comment>
<comment type="cofactor">
    <cofactor evidence="6">
        <name>Mg(2+)</name>
        <dbReference type="ChEBI" id="CHEBI:18420"/>
    </cofactor>
    <text evidence="6">Binds 2 magnesium ions per subunit.</text>
</comment>
<keyword evidence="3 6" id="KW-0460">Magnesium</keyword>
<dbReference type="AlphaFoldDB" id="A0A0R1LLV7"/>
<dbReference type="Pfam" id="PF00702">
    <property type="entry name" value="Hydrolase"/>
    <property type="match status" value="1"/>
</dbReference>
<reference evidence="8 9" key="1">
    <citation type="journal article" date="2015" name="Genome Announc.">
        <title>Expanding the biotechnology potential of lactobacilli through comparative genomics of 213 strains and associated genera.</title>
        <authorList>
            <person name="Sun Z."/>
            <person name="Harris H.M."/>
            <person name="McCann A."/>
            <person name="Guo C."/>
            <person name="Argimon S."/>
            <person name="Zhang W."/>
            <person name="Yang X."/>
            <person name="Jeffery I.B."/>
            <person name="Cooney J.C."/>
            <person name="Kagawa T.F."/>
            <person name="Liu W."/>
            <person name="Song Y."/>
            <person name="Salvetti E."/>
            <person name="Wrobel A."/>
            <person name="Rasinkangas P."/>
            <person name="Parkhill J."/>
            <person name="Rea M.C."/>
            <person name="O'Sullivan O."/>
            <person name="Ritari J."/>
            <person name="Douillard F.P."/>
            <person name="Paul Ross R."/>
            <person name="Yang R."/>
            <person name="Briner A.E."/>
            <person name="Felis G.E."/>
            <person name="de Vos W.M."/>
            <person name="Barrangou R."/>
            <person name="Klaenhammer T.R."/>
            <person name="Caufield P.W."/>
            <person name="Cui Y."/>
            <person name="Zhang H."/>
            <person name="O'Toole P.W."/>
        </authorList>
    </citation>
    <scope>NUCLEOTIDE SEQUENCE [LARGE SCALE GENOMIC DNA]</scope>
    <source>
        <strain evidence="8 9">DSM 19909</strain>
    </source>
</reference>
<dbReference type="SFLD" id="SFLDS00003">
    <property type="entry name" value="Haloacid_Dehalogenase"/>
    <property type="match status" value="1"/>
</dbReference>
<dbReference type="InterPro" id="IPR051600">
    <property type="entry name" value="Beta-PGM-like"/>
</dbReference>
<feature type="binding site" evidence="6">
    <location>
        <position position="190"/>
    </location>
    <ligand>
        <name>Mg(2+)</name>
        <dbReference type="ChEBI" id="CHEBI:18420"/>
    </ligand>
</feature>
<dbReference type="PANTHER" id="PTHR46193">
    <property type="entry name" value="6-PHOSPHOGLUCONATE PHOSPHATASE"/>
    <property type="match status" value="1"/>
</dbReference>
<evidence type="ECO:0000256" key="1">
    <source>
        <dbReference type="ARBA" id="ARBA00006171"/>
    </source>
</evidence>
<dbReference type="InterPro" id="IPR023198">
    <property type="entry name" value="PGP-like_dom2"/>
</dbReference>
<feature type="binding site" evidence="5">
    <location>
        <position position="44"/>
    </location>
    <ligand>
        <name>substrate</name>
    </ligand>
</feature>
<feature type="binding site" evidence="5">
    <location>
        <begin position="135"/>
        <end position="139"/>
    </location>
    <ligand>
        <name>substrate</name>
    </ligand>
</feature>
<dbReference type="Gene3D" id="3.40.50.1000">
    <property type="entry name" value="HAD superfamily/HAD-like"/>
    <property type="match status" value="1"/>
</dbReference>
<dbReference type="GO" id="GO:0008801">
    <property type="term" value="F:beta-phosphoglucomutase activity"/>
    <property type="evidence" value="ECO:0007669"/>
    <property type="project" value="InterPro"/>
</dbReference>
<dbReference type="EMBL" id="AZEE01000030">
    <property type="protein sequence ID" value="KRK96907.1"/>
    <property type="molecule type" value="Genomic_DNA"/>
</dbReference>
<evidence type="ECO:0000256" key="3">
    <source>
        <dbReference type="ARBA" id="ARBA00022842"/>
    </source>
</evidence>
<dbReference type="InterPro" id="IPR023214">
    <property type="entry name" value="HAD_sf"/>
</dbReference>
<evidence type="ECO:0000256" key="2">
    <source>
        <dbReference type="ARBA" id="ARBA00022723"/>
    </source>
</evidence>
<comment type="similarity">
    <text evidence="1">Belongs to the HAD-like hydrolase superfamily. CbbY/CbbZ/Gph/YieH family.</text>
</comment>
<gene>
    <name evidence="8" type="ORF">FD04_GL001759</name>
</gene>
<feature type="binding site" evidence="5">
    <location>
        <position position="97"/>
    </location>
    <ligand>
        <name>substrate</name>
    </ligand>
</feature>
<dbReference type="STRING" id="1423776.FD04_GL001759"/>
<keyword evidence="9" id="KW-1185">Reference proteome</keyword>
<feature type="site" description="Important for catalytic activity and assists the phosphoryl transfer reaction to Asp8 by balancing charge and orienting the reacting groups" evidence="7">
    <location>
        <position position="135"/>
    </location>
</feature>
<protein>
    <submittedName>
        <fullName evidence="8">Beta-phosphoglucomutase</fullName>
    </submittedName>
</protein>
<dbReference type="NCBIfam" id="TIGR01990">
    <property type="entry name" value="bPGM"/>
    <property type="match status" value="1"/>
</dbReference>
<dbReference type="CDD" id="cd02598">
    <property type="entry name" value="HAD_BPGM"/>
    <property type="match status" value="1"/>
</dbReference>
<evidence type="ECO:0000256" key="6">
    <source>
        <dbReference type="PIRSR" id="PIRSR610972-3"/>
    </source>
</evidence>
<keyword evidence="4" id="KW-0119">Carbohydrate metabolism</keyword>
<dbReference type="GO" id="GO:0005975">
    <property type="term" value="P:carbohydrate metabolic process"/>
    <property type="evidence" value="ECO:0007669"/>
    <property type="project" value="InterPro"/>
</dbReference>
<dbReference type="InterPro" id="IPR036412">
    <property type="entry name" value="HAD-like_sf"/>
</dbReference>
<proteinExistence type="inferred from homology"/>
<dbReference type="InterPro" id="IPR006439">
    <property type="entry name" value="HAD-SF_hydro_IA"/>
</dbReference>
<keyword evidence="2 6" id="KW-0479">Metal-binding</keyword>
<dbReference type="InterPro" id="IPR010972">
    <property type="entry name" value="Beta-PGM"/>
</dbReference>
<evidence type="ECO:0000313" key="8">
    <source>
        <dbReference type="EMBL" id="KRK96907.1"/>
    </source>
</evidence>
<dbReference type="Gene3D" id="1.10.150.240">
    <property type="entry name" value="Putative phosphatase, domain 2"/>
    <property type="match status" value="1"/>
</dbReference>
<feature type="binding site" evidence="6">
    <location>
        <position position="28"/>
    </location>
    <ligand>
        <name>Mg(2+)</name>
        <dbReference type="ChEBI" id="CHEBI:18420"/>
    </ligand>
</feature>
<organism evidence="8 9">
    <name type="scientific">Secundilactobacillus odoratitofui DSM 19909 = JCM 15043</name>
    <dbReference type="NCBI Taxonomy" id="1423776"/>
    <lineage>
        <taxon>Bacteria</taxon>
        <taxon>Bacillati</taxon>
        <taxon>Bacillota</taxon>
        <taxon>Bacilli</taxon>
        <taxon>Lactobacillales</taxon>
        <taxon>Lactobacillaceae</taxon>
        <taxon>Secundilactobacillus</taxon>
    </lineage>
</organism>
<name>A0A0R1LLV7_9LACO</name>
<feature type="site" description="Important for catalytic activity and assists the phosphoryl transfer reaction to Asp8 by balancing charge and orienting the reacting groups" evidence="7">
    <location>
        <position position="166"/>
    </location>
</feature>
<evidence type="ECO:0000313" key="9">
    <source>
        <dbReference type="Proteomes" id="UP000051160"/>
    </source>
</evidence>
<feature type="binding site" evidence="5">
    <location>
        <begin position="63"/>
        <end position="68"/>
    </location>
    <ligand>
        <name>substrate</name>
    </ligand>
</feature>
<dbReference type="PATRIC" id="fig|1423776.4.peg.1784"/>
<dbReference type="Proteomes" id="UP000051160">
    <property type="component" value="Unassembled WGS sequence"/>
</dbReference>
<dbReference type="SFLD" id="SFLDG01129">
    <property type="entry name" value="C1.5:_HAD__Beta-PGM__Phosphata"/>
    <property type="match status" value="1"/>
</dbReference>
<dbReference type="SUPFAM" id="SSF56784">
    <property type="entry name" value="HAD-like"/>
    <property type="match status" value="1"/>
</dbReference>
<accession>A0A0R1LLV7</accession>
<evidence type="ECO:0000256" key="7">
    <source>
        <dbReference type="PIRSR" id="PIRSR610972-4"/>
    </source>
</evidence>
<evidence type="ECO:0000256" key="5">
    <source>
        <dbReference type="PIRSR" id="PIRSR610972-2"/>
    </source>
</evidence>